<reference evidence="1 2" key="1">
    <citation type="journal article" date="2023" name="Mol. Ecol. Resour.">
        <title>Chromosome-level genome assembly of a triploid poplar Populus alba 'Berolinensis'.</title>
        <authorList>
            <person name="Chen S."/>
            <person name="Yu Y."/>
            <person name="Wang X."/>
            <person name="Wang S."/>
            <person name="Zhang T."/>
            <person name="Zhou Y."/>
            <person name="He R."/>
            <person name="Meng N."/>
            <person name="Wang Y."/>
            <person name="Liu W."/>
            <person name="Liu Z."/>
            <person name="Liu J."/>
            <person name="Guo Q."/>
            <person name="Huang H."/>
            <person name="Sederoff R.R."/>
            <person name="Wang G."/>
            <person name="Qu G."/>
            <person name="Chen S."/>
        </authorList>
    </citation>
    <scope>NUCLEOTIDE SEQUENCE [LARGE SCALE GENOMIC DNA]</scope>
    <source>
        <strain evidence="1">SC-2020</strain>
    </source>
</reference>
<dbReference type="AlphaFoldDB" id="A0AAD6PQ42"/>
<proteinExistence type="predicted"/>
<organism evidence="1 2">
    <name type="scientific">Populus alba x Populus x berolinensis</name>
    <dbReference type="NCBI Taxonomy" id="444605"/>
    <lineage>
        <taxon>Eukaryota</taxon>
        <taxon>Viridiplantae</taxon>
        <taxon>Streptophyta</taxon>
        <taxon>Embryophyta</taxon>
        <taxon>Tracheophyta</taxon>
        <taxon>Spermatophyta</taxon>
        <taxon>Magnoliopsida</taxon>
        <taxon>eudicotyledons</taxon>
        <taxon>Gunneridae</taxon>
        <taxon>Pentapetalae</taxon>
        <taxon>rosids</taxon>
        <taxon>fabids</taxon>
        <taxon>Malpighiales</taxon>
        <taxon>Salicaceae</taxon>
        <taxon>Saliceae</taxon>
        <taxon>Populus</taxon>
    </lineage>
</organism>
<name>A0AAD6PQ42_9ROSI</name>
<accession>A0AAD6PQ42</accession>
<dbReference type="EMBL" id="JAQIZT010000018">
    <property type="protein sequence ID" value="KAJ6957070.1"/>
    <property type="molecule type" value="Genomic_DNA"/>
</dbReference>
<protein>
    <submittedName>
        <fullName evidence="1">Uncharacterized protein</fullName>
    </submittedName>
</protein>
<gene>
    <name evidence="1" type="ORF">NC653_039100</name>
</gene>
<sequence>MDSQLIYHGRDKSRYSNRFLIRLEKRSCVVKPKKFPNVVFYLSLHSLDDKHTTSCLLYHGRVIPKSMSTVIVLDDDLRAFNCFREQMVAMIHGVFNNSRVVCQGNSLPFTLANLAGPINLTRKLNLSHMIKVGEIQMLAKPIYVLCGRKIFGQTEQAELSSRVESPGEFLKEPEYEVDDEEYRASCLLVKTSSPDAYFLVSVFL</sequence>
<keyword evidence="2" id="KW-1185">Reference proteome</keyword>
<evidence type="ECO:0000313" key="2">
    <source>
        <dbReference type="Proteomes" id="UP001164929"/>
    </source>
</evidence>
<evidence type="ECO:0000313" key="1">
    <source>
        <dbReference type="EMBL" id="KAJ6957070.1"/>
    </source>
</evidence>
<dbReference type="Proteomes" id="UP001164929">
    <property type="component" value="Chromosome 18"/>
</dbReference>
<comment type="caution">
    <text evidence="1">The sequence shown here is derived from an EMBL/GenBank/DDBJ whole genome shotgun (WGS) entry which is preliminary data.</text>
</comment>